<feature type="transmembrane region" description="Helical" evidence="10">
    <location>
        <begin position="388"/>
        <end position="411"/>
    </location>
</feature>
<feature type="domain" description="ABC transmembrane type-1" evidence="12">
    <location>
        <begin position="170"/>
        <end position="449"/>
    </location>
</feature>
<dbReference type="InterPro" id="IPR011527">
    <property type="entry name" value="ABC1_TM_dom"/>
</dbReference>
<evidence type="ECO:0000259" key="13">
    <source>
        <dbReference type="PROSITE" id="PS50990"/>
    </source>
</evidence>
<evidence type="ECO:0000256" key="7">
    <source>
        <dbReference type="ARBA" id="ARBA00022989"/>
    </source>
</evidence>
<dbReference type="InterPro" id="IPR017871">
    <property type="entry name" value="ABC_transporter-like_CS"/>
</dbReference>
<dbReference type="Gene3D" id="3.40.50.300">
    <property type="entry name" value="P-loop containing nucleotide triphosphate hydrolases"/>
    <property type="match status" value="1"/>
</dbReference>
<dbReference type="Pfam" id="PF03412">
    <property type="entry name" value="Peptidase_C39"/>
    <property type="match status" value="1"/>
</dbReference>
<keyword evidence="5" id="KW-0067">ATP-binding</keyword>
<evidence type="ECO:0000313" key="15">
    <source>
        <dbReference type="Proteomes" id="UP000596351"/>
    </source>
</evidence>
<dbReference type="NCBIfam" id="TIGR03796">
    <property type="entry name" value="NHLM_micro_ABC1"/>
    <property type="match status" value="1"/>
</dbReference>
<evidence type="ECO:0000256" key="6">
    <source>
        <dbReference type="ARBA" id="ARBA00022927"/>
    </source>
</evidence>
<evidence type="ECO:0000256" key="5">
    <source>
        <dbReference type="ARBA" id="ARBA00022840"/>
    </source>
</evidence>
<keyword evidence="8 10" id="KW-0472">Membrane</keyword>
<keyword evidence="9" id="KW-0080">Bacteriocin transport</keyword>
<dbReference type="InterPro" id="IPR005074">
    <property type="entry name" value="Peptidase_C39"/>
</dbReference>
<dbReference type="Proteomes" id="UP000596351">
    <property type="component" value="Chromosome"/>
</dbReference>
<evidence type="ECO:0000256" key="8">
    <source>
        <dbReference type="ARBA" id="ARBA00023136"/>
    </source>
</evidence>
<dbReference type="Gene3D" id="3.90.70.10">
    <property type="entry name" value="Cysteine proteinases"/>
    <property type="match status" value="1"/>
</dbReference>
<keyword evidence="6" id="KW-0813">Transport</keyword>
<keyword evidence="3 10" id="KW-0812">Transmembrane</keyword>
<dbReference type="PROSITE" id="PS50929">
    <property type="entry name" value="ABC_TM1F"/>
    <property type="match status" value="1"/>
</dbReference>
<sequence>MAPRPHAKRRKPVPTILQIEQTECGVACLAMILASYGMHIGLERLREMAGVSRDGTRASNLLKAARRVGLTAKGFRKEPEQLHEVPWPAILHWNFNHFVVLEGLNASFAYLNDPATGRRKIPLDELRQAFTGVVIACEPGADFEPSGAQPSVLSALAQRLAGTRALLPQIIIASGLLVVPGVALPVLSRVFVDDILTTRQTDWIIPFTVLLATITLAQAALVLLQQMLLARLEVRLAFLPATKMLWHMLRLPMSFYAQRHPGELANRLDANEKLASLLSGQFATSIFNLLSMIVYAGVMLLLDPVLAVAIILLQCIYFLTLSVSNRLQSRNARLQAAQSGKLIAATVGAIRAIETIKASATEREAFQRWAGHQARLLSLRSSQGRVEALIGIVPGLLSALSAAAVLGLGGLRVMDGAISLGTLIAFQALAVSFYTPIASLVQLAGQIQMVKADIDRADDLMRAPAAHFEAEDATPANFELRAEDLVFGYSPLDPPFVNGFSLTLRPGARVALVGGSGSGKSTVGRLLAGLFTPWSGTISIGGIGLNELDPARRAAICGYVDQEIFLFEGTVEDNLSLWDPGVSDRRLIRALSDAAVLDDVIMRKGQLLSQVNEGGTNFSGGQRQRLEIARVLAAEPSIVILDEATSALDPATEKRIDDNLRARGCTTIIIAHRLSTIRDCDEIIVMKDGRIVERGDHETLMAAAGEYAALIAEGAGHG</sequence>
<dbReference type="SUPFAM" id="SSF52540">
    <property type="entry name" value="P-loop containing nucleoside triphosphate hydrolases"/>
    <property type="match status" value="1"/>
</dbReference>
<dbReference type="PANTHER" id="PTHR24221:SF654">
    <property type="entry name" value="ATP-BINDING CASSETTE SUB-FAMILY B MEMBER 6"/>
    <property type="match status" value="1"/>
</dbReference>
<dbReference type="EMBL" id="CP032405">
    <property type="protein sequence ID" value="QRF50536.1"/>
    <property type="molecule type" value="Genomic_DNA"/>
</dbReference>
<evidence type="ECO:0000256" key="10">
    <source>
        <dbReference type="SAM" id="Phobius"/>
    </source>
</evidence>
<reference evidence="14 15" key="1">
    <citation type="submission" date="2018-09" db="EMBL/GenBank/DDBJ databases">
        <title>Rhizobium sp. MAE2-X.</title>
        <authorList>
            <person name="Lee Y."/>
            <person name="Jeon C.O."/>
        </authorList>
    </citation>
    <scope>NUCLEOTIDE SEQUENCE [LARGE SCALE GENOMIC DNA]</scope>
    <source>
        <strain evidence="14 15">MAE2-X</strain>
    </source>
</reference>
<proteinExistence type="inferred from homology"/>
<feature type="transmembrane region" description="Helical" evidence="10">
    <location>
        <begin position="417"/>
        <end position="441"/>
    </location>
</feature>
<keyword evidence="15" id="KW-1185">Reference proteome</keyword>
<dbReference type="InterPro" id="IPR036640">
    <property type="entry name" value="ABC1_TM_sf"/>
</dbReference>
<feature type="transmembrane region" description="Helical" evidence="10">
    <location>
        <begin position="166"/>
        <end position="191"/>
    </location>
</feature>
<dbReference type="InterPro" id="IPR003439">
    <property type="entry name" value="ABC_transporter-like_ATP-bd"/>
</dbReference>
<evidence type="ECO:0000313" key="14">
    <source>
        <dbReference type="EMBL" id="QRF50536.1"/>
    </source>
</evidence>
<evidence type="ECO:0000259" key="12">
    <source>
        <dbReference type="PROSITE" id="PS50929"/>
    </source>
</evidence>
<dbReference type="Pfam" id="PF00664">
    <property type="entry name" value="ABC_membrane"/>
    <property type="match status" value="1"/>
</dbReference>
<name>A0ABX7ET81_9HYPH</name>
<organism evidence="14 15">
    <name type="scientific">Rhizobium rosettiformans</name>
    <dbReference type="NCBI Taxonomy" id="1368430"/>
    <lineage>
        <taxon>Bacteria</taxon>
        <taxon>Pseudomonadati</taxon>
        <taxon>Pseudomonadota</taxon>
        <taxon>Alphaproteobacteria</taxon>
        <taxon>Hyphomicrobiales</taxon>
        <taxon>Rhizobiaceae</taxon>
        <taxon>Rhizobium/Agrobacterium group</taxon>
        <taxon>Rhizobium</taxon>
    </lineage>
</organism>
<evidence type="ECO:0000259" key="11">
    <source>
        <dbReference type="PROSITE" id="PS50893"/>
    </source>
</evidence>
<accession>A0ABX7ET81</accession>
<feature type="transmembrane region" description="Helical" evidence="10">
    <location>
        <begin position="274"/>
        <end position="298"/>
    </location>
</feature>
<dbReference type="PROSITE" id="PS50990">
    <property type="entry name" value="PEPTIDASE_C39"/>
    <property type="match status" value="1"/>
</dbReference>
<feature type="transmembrane region" description="Helical" evidence="10">
    <location>
        <begin position="203"/>
        <end position="224"/>
    </location>
</feature>
<dbReference type="Gene3D" id="1.20.1560.10">
    <property type="entry name" value="ABC transporter type 1, transmembrane domain"/>
    <property type="match status" value="1"/>
</dbReference>
<feature type="domain" description="ABC transporter" evidence="11">
    <location>
        <begin position="480"/>
        <end position="713"/>
    </location>
</feature>
<comment type="subcellular location">
    <subcellularLocation>
        <location evidence="1">Cell membrane</location>
        <topology evidence="1">Multi-pass membrane protein</topology>
    </subcellularLocation>
</comment>
<dbReference type="CDD" id="cd18569">
    <property type="entry name" value="ABC_6TM_NHLM_bacteriocin"/>
    <property type="match status" value="1"/>
</dbReference>
<feature type="transmembrane region" description="Helical" evidence="10">
    <location>
        <begin position="304"/>
        <end position="323"/>
    </location>
</feature>
<dbReference type="SUPFAM" id="SSF90123">
    <property type="entry name" value="ABC transporter transmembrane region"/>
    <property type="match status" value="1"/>
</dbReference>
<comment type="similarity">
    <text evidence="2">Belongs to the ABC transporter superfamily.</text>
</comment>
<dbReference type="InterPro" id="IPR022514">
    <property type="entry name" value="NHPM_micro_ABC1"/>
</dbReference>
<keyword evidence="6" id="KW-0653">Protein transport</keyword>
<dbReference type="PROSITE" id="PS00211">
    <property type="entry name" value="ABC_TRANSPORTER_1"/>
    <property type="match status" value="1"/>
</dbReference>
<evidence type="ECO:0000256" key="1">
    <source>
        <dbReference type="ARBA" id="ARBA00004651"/>
    </source>
</evidence>
<dbReference type="Pfam" id="PF00005">
    <property type="entry name" value="ABC_tran"/>
    <property type="match status" value="1"/>
</dbReference>
<gene>
    <name evidence="14" type="ORF">D4A92_03255</name>
</gene>
<evidence type="ECO:0000256" key="2">
    <source>
        <dbReference type="ARBA" id="ARBA00005417"/>
    </source>
</evidence>
<evidence type="ECO:0000256" key="4">
    <source>
        <dbReference type="ARBA" id="ARBA00022741"/>
    </source>
</evidence>
<evidence type="ECO:0000256" key="9">
    <source>
        <dbReference type="ARBA" id="ARBA00043264"/>
    </source>
</evidence>
<dbReference type="RefSeq" id="WP_203018082.1">
    <property type="nucleotide sequence ID" value="NZ_CP032405.1"/>
</dbReference>
<dbReference type="InterPro" id="IPR003593">
    <property type="entry name" value="AAA+_ATPase"/>
</dbReference>
<dbReference type="SMART" id="SM00382">
    <property type="entry name" value="AAA"/>
    <property type="match status" value="1"/>
</dbReference>
<keyword evidence="4" id="KW-0547">Nucleotide-binding</keyword>
<feature type="domain" description="Peptidase C39" evidence="13">
    <location>
        <begin position="18"/>
        <end position="137"/>
    </location>
</feature>
<dbReference type="PANTHER" id="PTHR24221">
    <property type="entry name" value="ATP-BINDING CASSETTE SUB-FAMILY B"/>
    <property type="match status" value="1"/>
</dbReference>
<keyword evidence="7 10" id="KW-1133">Transmembrane helix</keyword>
<evidence type="ECO:0000256" key="3">
    <source>
        <dbReference type="ARBA" id="ARBA00022692"/>
    </source>
</evidence>
<dbReference type="InterPro" id="IPR039421">
    <property type="entry name" value="Type_1_exporter"/>
</dbReference>
<protein>
    <submittedName>
        <fullName evidence="14">NHLP family bacteriocin export ABC transporter peptidase/permease/ATPase subunit</fullName>
    </submittedName>
</protein>
<dbReference type="InterPro" id="IPR027417">
    <property type="entry name" value="P-loop_NTPase"/>
</dbReference>
<dbReference type="PROSITE" id="PS50893">
    <property type="entry name" value="ABC_TRANSPORTER_2"/>
    <property type="match status" value="1"/>
</dbReference>